<dbReference type="GO" id="GO:0005222">
    <property type="term" value="F:intracellularly cAMP-activated cation channel activity"/>
    <property type="evidence" value="ECO:0007669"/>
    <property type="project" value="TreeGrafter"/>
</dbReference>
<dbReference type="GO" id="GO:0044877">
    <property type="term" value="F:protein-containing complex binding"/>
    <property type="evidence" value="ECO:0007669"/>
    <property type="project" value="TreeGrafter"/>
</dbReference>
<dbReference type="SMART" id="SM00100">
    <property type="entry name" value="cNMP"/>
    <property type="match status" value="1"/>
</dbReference>
<dbReference type="FunCoup" id="E3ND73">
    <property type="interactions" value="3"/>
</dbReference>
<evidence type="ECO:0000256" key="6">
    <source>
        <dbReference type="ARBA" id="ARBA00023136"/>
    </source>
</evidence>
<reference evidence="11" key="1">
    <citation type="submission" date="2007-07" db="EMBL/GenBank/DDBJ databases">
        <title>PCAP assembly of the Caenorhabditis remanei genome.</title>
        <authorList>
            <consortium name="The Caenorhabditis remanei Sequencing Consortium"/>
            <person name="Wilson R.K."/>
        </authorList>
    </citation>
    <scope>NUCLEOTIDE SEQUENCE [LARGE SCALE GENOMIC DNA]</scope>
    <source>
        <strain evidence="11">PB4641</strain>
    </source>
</reference>
<dbReference type="Gene3D" id="1.10.287.70">
    <property type="match status" value="1"/>
</dbReference>
<accession>E3ND73</accession>
<dbReference type="FunFam" id="2.60.120.10:FF:000298">
    <property type="entry name" value="Cyclic Nucleotide Gated channel"/>
    <property type="match status" value="1"/>
</dbReference>
<dbReference type="SUPFAM" id="SSF51206">
    <property type="entry name" value="cAMP-binding domain-like"/>
    <property type="match status" value="1"/>
</dbReference>
<dbReference type="OMA" id="DMERWMN"/>
<keyword evidence="8" id="KW-0407">Ion channel</keyword>
<evidence type="ECO:0000256" key="4">
    <source>
        <dbReference type="ARBA" id="ARBA00022989"/>
    </source>
</evidence>
<dbReference type="eggNOG" id="KOG0500">
    <property type="taxonomic scope" value="Eukaryota"/>
</dbReference>
<evidence type="ECO:0000259" key="10">
    <source>
        <dbReference type="PROSITE" id="PS50042"/>
    </source>
</evidence>
<dbReference type="InParanoid" id="E3ND73"/>
<feature type="transmembrane region" description="Helical" evidence="9">
    <location>
        <begin position="97"/>
        <end position="117"/>
    </location>
</feature>
<dbReference type="InterPro" id="IPR000595">
    <property type="entry name" value="cNMP-bd_dom"/>
</dbReference>
<dbReference type="PROSITE" id="PS00888">
    <property type="entry name" value="CNMP_BINDING_1"/>
    <property type="match status" value="1"/>
</dbReference>
<dbReference type="CDD" id="cd00038">
    <property type="entry name" value="CAP_ED"/>
    <property type="match status" value="1"/>
</dbReference>
<protein>
    <submittedName>
        <fullName evidence="11">CRE-CNG-3 protein</fullName>
    </submittedName>
</protein>
<dbReference type="GO" id="GO:0030553">
    <property type="term" value="F:cGMP binding"/>
    <property type="evidence" value="ECO:0007669"/>
    <property type="project" value="TreeGrafter"/>
</dbReference>
<keyword evidence="7" id="KW-1071">Ligand-gated ion channel</keyword>
<keyword evidence="6 9" id="KW-0472">Membrane</keyword>
<evidence type="ECO:0000256" key="5">
    <source>
        <dbReference type="ARBA" id="ARBA00023065"/>
    </source>
</evidence>
<dbReference type="PANTHER" id="PTHR45638:SF14">
    <property type="entry name" value="CYCLIC NUCLEOTIDE-BINDING DOMAIN-CONTAINING PROTEIN"/>
    <property type="match status" value="1"/>
</dbReference>
<proteinExistence type="predicted"/>
<dbReference type="GO" id="GO:0005886">
    <property type="term" value="C:plasma membrane"/>
    <property type="evidence" value="ECO:0007669"/>
    <property type="project" value="TreeGrafter"/>
</dbReference>
<dbReference type="InterPro" id="IPR018488">
    <property type="entry name" value="cNMP-bd_CS"/>
</dbReference>
<dbReference type="GO" id="GO:0017071">
    <property type="term" value="C:intracellular cyclic nucleotide activated cation channel complex"/>
    <property type="evidence" value="ECO:0007669"/>
    <property type="project" value="TreeGrafter"/>
</dbReference>
<dbReference type="HOGENOM" id="CLU_005746_12_0_1"/>
<evidence type="ECO:0000313" key="11">
    <source>
        <dbReference type="EMBL" id="EFO93537.1"/>
    </source>
</evidence>
<evidence type="ECO:0000256" key="7">
    <source>
        <dbReference type="ARBA" id="ARBA00023286"/>
    </source>
</evidence>
<dbReference type="InterPro" id="IPR014710">
    <property type="entry name" value="RmlC-like_jellyroll"/>
</dbReference>
<dbReference type="PROSITE" id="PS50042">
    <property type="entry name" value="CNMP_BINDING_3"/>
    <property type="match status" value="1"/>
</dbReference>
<dbReference type="Gene3D" id="1.10.287.630">
    <property type="entry name" value="Helix hairpin bin"/>
    <property type="match status" value="1"/>
</dbReference>
<dbReference type="Gene3D" id="2.60.120.10">
    <property type="entry name" value="Jelly Rolls"/>
    <property type="match status" value="1"/>
</dbReference>
<dbReference type="PANTHER" id="PTHR45638">
    <property type="entry name" value="CYCLIC NUCLEOTIDE-GATED CATION CHANNEL SUBUNIT A"/>
    <property type="match status" value="1"/>
</dbReference>
<keyword evidence="4 9" id="KW-1133">Transmembrane helix</keyword>
<keyword evidence="5" id="KW-0406">Ion transport</keyword>
<dbReference type="STRING" id="31234.E3ND73"/>
<feature type="domain" description="Cyclic nucleotide-binding" evidence="10">
    <location>
        <begin position="461"/>
        <end position="581"/>
    </location>
</feature>
<dbReference type="AlphaFoldDB" id="E3ND73"/>
<dbReference type="EMBL" id="DS268607">
    <property type="protein sequence ID" value="EFO93537.1"/>
    <property type="molecule type" value="Genomic_DNA"/>
</dbReference>
<name>E3ND73_CAERE</name>
<dbReference type="OrthoDB" id="421226at2759"/>
<keyword evidence="12" id="KW-1185">Reference proteome</keyword>
<keyword evidence="2" id="KW-0813">Transport</keyword>
<feature type="transmembrane region" description="Helical" evidence="9">
    <location>
        <begin position="60"/>
        <end position="85"/>
    </location>
</feature>
<evidence type="ECO:0000256" key="3">
    <source>
        <dbReference type="ARBA" id="ARBA00022692"/>
    </source>
</evidence>
<evidence type="ECO:0000256" key="8">
    <source>
        <dbReference type="ARBA" id="ARBA00023303"/>
    </source>
</evidence>
<keyword evidence="3 9" id="KW-0812">Transmembrane</keyword>
<evidence type="ECO:0000256" key="9">
    <source>
        <dbReference type="SAM" id="Phobius"/>
    </source>
</evidence>
<dbReference type="GO" id="GO:0005223">
    <property type="term" value="F:intracellularly cGMP-activated cation channel activity"/>
    <property type="evidence" value="ECO:0007669"/>
    <property type="project" value="TreeGrafter"/>
</dbReference>
<organism evidence="12">
    <name type="scientific">Caenorhabditis remanei</name>
    <name type="common">Caenorhabditis vulgaris</name>
    <dbReference type="NCBI Taxonomy" id="31234"/>
    <lineage>
        <taxon>Eukaryota</taxon>
        <taxon>Metazoa</taxon>
        <taxon>Ecdysozoa</taxon>
        <taxon>Nematoda</taxon>
        <taxon>Chromadorea</taxon>
        <taxon>Rhabditida</taxon>
        <taxon>Rhabditina</taxon>
        <taxon>Rhabditomorpha</taxon>
        <taxon>Rhabditoidea</taxon>
        <taxon>Rhabditidae</taxon>
        <taxon>Peloderinae</taxon>
        <taxon>Caenorhabditis</taxon>
    </lineage>
</organism>
<evidence type="ECO:0000256" key="1">
    <source>
        <dbReference type="ARBA" id="ARBA00004141"/>
    </source>
</evidence>
<dbReference type="InterPro" id="IPR050866">
    <property type="entry name" value="CNG_cation_channel"/>
</dbReference>
<dbReference type="Proteomes" id="UP000008281">
    <property type="component" value="Unassembled WGS sequence"/>
</dbReference>
<dbReference type="InterPro" id="IPR018490">
    <property type="entry name" value="cNMP-bd_dom_sf"/>
</dbReference>
<dbReference type="SUPFAM" id="SSF81324">
    <property type="entry name" value="Voltage-gated potassium channels"/>
    <property type="match status" value="1"/>
</dbReference>
<evidence type="ECO:0000256" key="2">
    <source>
        <dbReference type="ARBA" id="ARBA00022448"/>
    </source>
</evidence>
<sequence>MSEQTGQKPSNLYERKRRMSKKLDDADLIPQHFEYENQYEKWRAANPRIEFDFSVDQSGYIYWVWTFIVVCGCLYNIIVLSVLAFENIRTAYIEKFLPINIAFDVIFFLDIIIRSMLCKLGSYCDQTENRLSSAFYDDGVLVTEFAETRRNYLHRFFLLRNRSPSHLPIRLPANPENFCRILQDKPISKNLPNREFHCTILWKIDSGFDCVEVRFIVCIQVTISLSKIITACFLLFHVNACVFYIISVNSDTSSWDGVNATFDDDEFLPWPYTPEKITDAYFVGCDGRSDCYNPHFYYDEAREDHLVELYHFWRMNNRTQIFNFSTFTKEYTLSMYWSAMTMTTLGEQPAPNTSLQNAFEIVNTLAGLLLFAVIMGSVGDLVANANAVKTYWQTLMDGLKQYMTYRNLNESLQTKVLKYCEYEMGEETIMKEHEVRDELPTKLYGHVTTSIIGSSLVKSPLFRLSERSFLNDISELLEPHYFCPGDVVIEKGQLCSSMFIIVCGQMVEITDDDEIDHFEGEILGDVNLIWFNNHLNHNRHQNNFISSAFSQIHMLSRDDFFKVLGSYDLKLKRRLCDVAFYLQRQRGELDDKKRSLVENEDMESNLKRLAIDTLDLHDKMTVVEEEFWVSMDTEKEKSAHSCMPSSNRSGDARMAHVVTAGECKHASLVRTLRLAVDD</sequence>
<evidence type="ECO:0000313" key="12">
    <source>
        <dbReference type="Proteomes" id="UP000008281"/>
    </source>
</evidence>
<comment type="subcellular location">
    <subcellularLocation>
        <location evidence="1">Membrane</location>
        <topology evidence="1">Multi-pass membrane protein</topology>
    </subcellularLocation>
</comment>
<gene>
    <name evidence="11" type="primary">Cre-cng-3</name>
    <name evidence="11" type="ORF">CRE_01363</name>
</gene>